<dbReference type="AlphaFoldDB" id="A0A058ZB35"/>
<keyword evidence="3" id="KW-0206">Cytoskeleton</keyword>
<dbReference type="PANTHER" id="PTHR46126">
    <property type="entry name" value="DYNACTIN SUBUNIT 5"/>
    <property type="match status" value="1"/>
</dbReference>
<dbReference type="EMBL" id="KB932202">
    <property type="protein sequence ID" value="KCV71609.1"/>
    <property type="molecule type" value="Genomic_DNA"/>
</dbReference>
<feature type="compositionally biased region" description="Polar residues" evidence="6">
    <location>
        <begin position="86"/>
        <end position="97"/>
    </location>
</feature>
<evidence type="ECO:0000313" key="8">
    <source>
        <dbReference type="Proteomes" id="UP000030693"/>
    </source>
</evidence>
<dbReference type="GeneID" id="20525752"/>
<proteinExistence type="inferred from homology"/>
<comment type="subcellular location">
    <subcellularLocation>
        <location evidence="1">Cytoplasm</location>
        <location evidence="1">Cytoskeleton</location>
    </subcellularLocation>
</comment>
<dbReference type="InterPro" id="IPR011004">
    <property type="entry name" value="Trimer_LpxA-like_sf"/>
</dbReference>
<sequence>MSTGAPDHQLALSLSQSAVEPVPRPFAPNSFILTRDGARVSRQASFYGSQNLILAGQAVIEEGAILRSDLRRIRTRAAAPPAGDQASGQPQQPQMPRYSQSFGVGVIVESGAVVRPPGKITGGGTIFDYYPQEIGPHVLIGAGAVVEASLIDSRARIGAGAVVGRFATVHADAVVCPGAVVPPYSSVPPGAVVAGNPATVVAHQRPGLHSAAEVSERNQDDIYRSYVAVAGLGVAPVPGSTPAGSASASSSSASLTSARTQ</sequence>
<gene>
    <name evidence="7" type="ORF">H696_01027</name>
</gene>
<evidence type="ECO:0000256" key="3">
    <source>
        <dbReference type="ARBA" id="ARBA00023212"/>
    </source>
</evidence>
<evidence type="ECO:0000256" key="5">
    <source>
        <dbReference type="ARBA" id="ARBA00034865"/>
    </source>
</evidence>
<keyword evidence="2" id="KW-0963">Cytoplasm</keyword>
<accession>A0A058ZB35</accession>
<comment type="similarity">
    <text evidence="4">Belongs to the dynactin subunits 5/6 family. Dynactin subunit 5 subfamily.</text>
</comment>
<dbReference type="Pfam" id="PF21711">
    <property type="entry name" value="DCTN5"/>
    <property type="match status" value="1"/>
</dbReference>
<evidence type="ECO:0000313" key="7">
    <source>
        <dbReference type="EMBL" id="KCV71609.1"/>
    </source>
</evidence>
<dbReference type="OrthoDB" id="417208at2759"/>
<organism evidence="7">
    <name type="scientific">Fonticula alba</name>
    <name type="common">Slime mold</name>
    <dbReference type="NCBI Taxonomy" id="691883"/>
    <lineage>
        <taxon>Eukaryota</taxon>
        <taxon>Rotosphaerida</taxon>
        <taxon>Fonticulaceae</taxon>
        <taxon>Fonticula</taxon>
    </lineage>
</organism>
<evidence type="ECO:0000256" key="4">
    <source>
        <dbReference type="ARBA" id="ARBA00034706"/>
    </source>
</evidence>
<dbReference type="eggNOG" id="KOG3121">
    <property type="taxonomic scope" value="Eukaryota"/>
</dbReference>
<feature type="region of interest" description="Disordered" evidence="6">
    <location>
        <begin position="77"/>
        <end position="97"/>
    </location>
</feature>
<dbReference type="STRING" id="691883.A0A058ZB35"/>
<dbReference type="SUPFAM" id="SSF51161">
    <property type="entry name" value="Trimeric LpxA-like enzymes"/>
    <property type="match status" value="1"/>
</dbReference>
<dbReference type="InterPro" id="IPR047125">
    <property type="entry name" value="DCTN5"/>
</dbReference>
<dbReference type="Gene3D" id="2.160.10.10">
    <property type="entry name" value="Hexapeptide repeat proteins"/>
    <property type="match status" value="1"/>
</dbReference>
<reference evidence="7" key="1">
    <citation type="submission" date="2013-04" db="EMBL/GenBank/DDBJ databases">
        <title>The Genome Sequence of Fonticula alba ATCC 38817.</title>
        <authorList>
            <consortium name="The Broad Institute Genomics Platform"/>
            <person name="Russ C."/>
            <person name="Cuomo C."/>
            <person name="Burger G."/>
            <person name="Gray M.W."/>
            <person name="Holland P.W.H."/>
            <person name="King N."/>
            <person name="Lang F.B.F."/>
            <person name="Roger A.J."/>
            <person name="Ruiz-Trillo I."/>
            <person name="Brown M."/>
            <person name="Walker B."/>
            <person name="Young S."/>
            <person name="Zeng Q."/>
            <person name="Gargeya S."/>
            <person name="Fitzgerald M."/>
            <person name="Haas B."/>
            <person name="Abouelleil A."/>
            <person name="Allen A.W."/>
            <person name="Alvarado L."/>
            <person name="Arachchi H.M."/>
            <person name="Berlin A.M."/>
            <person name="Chapman S.B."/>
            <person name="Gainer-Dewar J."/>
            <person name="Goldberg J."/>
            <person name="Griggs A."/>
            <person name="Gujja S."/>
            <person name="Hansen M."/>
            <person name="Howarth C."/>
            <person name="Imamovic A."/>
            <person name="Ireland A."/>
            <person name="Larimer J."/>
            <person name="McCowan C."/>
            <person name="Murphy C."/>
            <person name="Pearson M."/>
            <person name="Poon T.W."/>
            <person name="Priest M."/>
            <person name="Roberts A."/>
            <person name="Saif S."/>
            <person name="Shea T."/>
            <person name="Sisk P."/>
            <person name="Sykes S."/>
            <person name="Wortman J."/>
            <person name="Nusbaum C."/>
            <person name="Birren B."/>
        </authorList>
    </citation>
    <scope>NUCLEOTIDE SEQUENCE [LARGE SCALE GENOMIC DNA]</scope>
    <source>
        <strain evidence="7">ATCC 38817</strain>
    </source>
</reference>
<dbReference type="GO" id="GO:0005869">
    <property type="term" value="C:dynactin complex"/>
    <property type="evidence" value="ECO:0007669"/>
    <property type="project" value="TreeGrafter"/>
</dbReference>
<dbReference type="Proteomes" id="UP000030693">
    <property type="component" value="Unassembled WGS sequence"/>
</dbReference>
<keyword evidence="8" id="KW-1185">Reference proteome</keyword>
<feature type="region of interest" description="Disordered" evidence="6">
    <location>
        <begin position="239"/>
        <end position="261"/>
    </location>
</feature>
<evidence type="ECO:0000256" key="6">
    <source>
        <dbReference type="SAM" id="MobiDB-lite"/>
    </source>
</evidence>
<evidence type="ECO:0000256" key="1">
    <source>
        <dbReference type="ARBA" id="ARBA00004245"/>
    </source>
</evidence>
<dbReference type="RefSeq" id="XP_009493187.1">
    <property type="nucleotide sequence ID" value="XM_009494912.1"/>
</dbReference>
<name>A0A058ZB35_FONAL</name>
<dbReference type="PANTHER" id="PTHR46126:SF1">
    <property type="entry name" value="DYNACTIN SUBUNIT 5"/>
    <property type="match status" value="1"/>
</dbReference>
<protein>
    <recommendedName>
        <fullName evidence="5">Dynactin subunit 5</fullName>
    </recommendedName>
</protein>
<evidence type="ECO:0000256" key="2">
    <source>
        <dbReference type="ARBA" id="ARBA00022490"/>
    </source>
</evidence>